<evidence type="ECO:0000313" key="3">
    <source>
        <dbReference type="Proteomes" id="UP000824469"/>
    </source>
</evidence>
<dbReference type="AlphaFoldDB" id="A0AA38F8W2"/>
<proteinExistence type="predicted"/>
<comment type="caution">
    <text evidence="2">The sequence shown here is derived from an EMBL/GenBank/DDBJ whole genome shotgun (WGS) entry which is preliminary data.</text>
</comment>
<name>A0AA38F8W2_TAXCH</name>
<feature type="non-terminal residue" evidence="2">
    <location>
        <position position="1"/>
    </location>
</feature>
<feature type="non-terminal residue" evidence="2">
    <location>
        <position position="84"/>
    </location>
</feature>
<reference evidence="2 3" key="1">
    <citation type="journal article" date="2021" name="Nat. Plants">
        <title>The Taxus genome provides insights into paclitaxel biosynthesis.</title>
        <authorList>
            <person name="Xiong X."/>
            <person name="Gou J."/>
            <person name="Liao Q."/>
            <person name="Li Y."/>
            <person name="Zhou Q."/>
            <person name="Bi G."/>
            <person name="Li C."/>
            <person name="Du R."/>
            <person name="Wang X."/>
            <person name="Sun T."/>
            <person name="Guo L."/>
            <person name="Liang H."/>
            <person name="Lu P."/>
            <person name="Wu Y."/>
            <person name="Zhang Z."/>
            <person name="Ro D.K."/>
            <person name="Shang Y."/>
            <person name="Huang S."/>
            <person name="Yan J."/>
        </authorList>
    </citation>
    <scope>NUCLEOTIDE SEQUENCE [LARGE SCALE GENOMIC DNA]</scope>
    <source>
        <strain evidence="2">Ta-2019</strain>
    </source>
</reference>
<dbReference type="Proteomes" id="UP000824469">
    <property type="component" value="Unassembled WGS sequence"/>
</dbReference>
<dbReference type="InterPro" id="IPR013103">
    <property type="entry name" value="RVT_2"/>
</dbReference>
<gene>
    <name evidence="2" type="ORF">KI387_041415</name>
</gene>
<feature type="domain" description="Reverse transcriptase Ty1/copia-type" evidence="1">
    <location>
        <begin position="1"/>
        <end position="71"/>
    </location>
</feature>
<dbReference type="EMBL" id="JAHRHJ020001202">
    <property type="protein sequence ID" value="KAH9293381.1"/>
    <property type="molecule type" value="Genomic_DNA"/>
</dbReference>
<protein>
    <recommendedName>
        <fullName evidence="1">Reverse transcriptase Ty1/copia-type domain-containing protein</fullName>
    </recommendedName>
</protein>
<sequence>ITGSSVKMIDETKKDLKRSFDMTDLKLMHYYLGLEVWQKENNIFVSQIKYTKTTLEKFRMMDCTPIATPMENRLQLSHSDPSPE</sequence>
<keyword evidence="3" id="KW-1185">Reference proteome</keyword>
<evidence type="ECO:0000259" key="1">
    <source>
        <dbReference type="Pfam" id="PF07727"/>
    </source>
</evidence>
<organism evidence="2 3">
    <name type="scientific">Taxus chinensis</name>
    <name type="common">Chinese yew</name>
    <name type="synonym">Taxus wallichiana var. chinensis</name>
    <dbReference type="NCBI Taxonomy" id="29808"/>
    <lineage>
        <taxon>Eukaryota</taxon>
        <taxon>Viridiplantae</taxon>
        <taxon>Streptophyta</taxon>
        <taxon>Embryophyta</taxon>
        <taxon>Tracheophyta</taxon>
        <taxon>Spermatophyta</taxon>
        <taxon>Pinopsida</taxon>
        <taxon>Pinidae</taxon>
        <taxon>Conifers II</taxon>
        <taxon>Cupressales</taxon>
        <taxon>Taxaceae</taxon>
        <taxon>Taxus</taxon>
    </lineage>
</organism>
<dbReference type="Pfam" id="PF07727">
    <property type="entry name" value="RVT_2"/>
    <property type="match status" value="1"/>
</dbReference>
<evidence type="ECO:0000313" key="2">
    <source>
        <dbReference type="EMBL" id="KAH9293381.1"/>
    </source>
</evidence>
<accession>A0AA38F8W2</accession>
<dbReference type="OMA" id="KENMMRE"/>